<dbReference type="Pfam" id="PF05954">
    <property type="entry name" value="Phage_GPD"/>
    <property type="match status" value="1"/>
</dbReference>
<organism evidence="1 2">
    <name type="scientific">Jeongeupia naejangsanensis</name>
    <dbReference type="NCBI Taxonomy" id="613195"/>
    <lineage>
        <taxon>Bacteria</taxon>
        <taxon>Pseudomonadati</taxon>
        <taxon>Pseudomonadota</taxon>
        <taxon>Betaproteobacteria</taxon>
        <taxon>Neisseriales</taxon>
        <taxon>Chitinibacteraceae</taxon>
        <taxon>Jeongeupia</taxon>
    </lineage>
</organism>
<proteinExistence type="predicted"/>
<accession>A0ABS2BHL4</accession>
<dbReference type="SUPFAM" id="SSF69279">
    <property type="entry name" value="Phage tail proteins"/>
    <property type="match status" value="1"/>
</dbReference>
<evidence type="ECO:0000313" key="2">
    <source>
        <dbReference type="Proteomes" id="UP000809431"/>
    </source>
</evidence>
<protein>
    <submittedName>
        <fullName evidence="1">Phage late control D family protein</fullName>
    </submittedName>
</protein>
<dbReference type="RefSeq" id="WP_203536619.1">
    <property type="nucleotide sequence ID" value="NZ_JAESND010000001.1"/>
</dbReference>
<reference evidence="1 2" key="1">
    <citation type="submission" date="2021-01" db="EMBL/GenBank/DDBJ databases">
        <title>Draft Genome Sequence and Polyhydroxyalkanoate Biosynthetic Potential of Jeongeupia naejangsanensis Type Strain DSM 24253.</title>
        <authorList>
            <person name="Turrini P."/>
            <person name="Artuso I."/>
            <person name="Lugli G.A."/>
            <person name="Frangipani E."/>
            <person name="Ventura M."/>
            <person name="Visca P."/>
        </authorList>
    </citation>
    <scope>NUCLEOTIDE SEQUENCE [LARGE SCALE GENOMIC DNA]</scope>
    <source>
        <strain evidence="1 2">DSM 24253</strain>
    </source>
</reference>
<dbReference type="PANTHER" id="PTHR35862:SF3">
    <property type="entry name" value="FELS-2 PROPHAGE PROTEIN"/>
    <property type="match status" value="1"/>
</dbReference>
<keyword evidence="2" id="KW-1185">Reference proteome</keyword>
<sequence length="334" mass="36384">MSAQPVPIFRVVVDGRDISSLIDNRLESLSLTDNRGFEADQLDIVLHDHDGALAIPPLKAEIRVWLGWQATGLIDKGTFTVDEVEHSGAPDKLTIRARSADLADGLLMQRERSFHRQTVGAIVRTIAGAAKLEPGIAEVLAKEVVDHIDQTNESDANFLTRLGQLFDAVATVKAGRLMFMPMGAGTTASGQPLERVLINRQAGDQHRYSVANRDNYSGVRAEYQNNKKAKKGEVVVGNADNLKTLRHVYATQKAAERAAKASWNRIQRGVAEFGITLALGRPEIVTESPTSVTGFKPDIDSGSWTVSRATHTLDGNGLATSLEFELRLTEVEPL</sequence>
<dbReference type="PANTHER" id="PTHR35862">
    <property type="entry name" value="FELS-2 PROPHAGE PROTEIN"/>
    <property type="match status" value="1"/>
</dbReference>
<evidence type="ECO:0000313" key="1">
    <source>
        <dbReference type="EMBL" id="MBM3114965.1"/>
    </source>
</evidence>
<dbReference type="EMBL" id="JAESND010000001">
    <property type="protein sequence ID" value="MBM3114965.1"/>
    <property type="molecule type" value="Genomic_DNA"/>
</dbReference>
<dbReference type="InterPro" id="IPR052726">
    <property type="entry name" value="Phage_Baseplate_Hub"/>
</dbReference>
<comment type="caution">
    <text evidence="1">The sequence shown here is derived from an EMBL/GenBank/DDBJ whole genome shotgun (WGS) entry which is preliminary data.</text>
</comment>
<dbReference type="Proteomes" id="UP000809431">
    <property type="component" value="Unassembled WGS sequence"/>
</dbReference>
<gene>
    <name evidence="1" type="ORF">JMJ54_03910</name>
</gene>
<name>A0ABS2BHL4_9NEIS</name>